<accession>A0A4P7C6A3</accession>
<dbReference type="GO" id="GO:0016020">
    <property type="term" value="C:membrane"/>
    <property type="evidence" value="ECO:0007669"/>
    <property type="project" value="UniProtKB-SubCell"/>
</dbReference>
<evidence type="ECO:0000256" key="3">
    <source>
        <dbReference type="ARBA" id="ARBA00022989"/>
    </source>
</evidence>
<evidence type="ECO:0000256" key="1">
    <source>
        <dbReference type="ARBA" id="ARBA00004370"/>
    </source>
</evidence>
<proteinExistence type="predicted"/>
<dbReference type="InterPro" id="IPR050307">
    <property type="entry name" value="Sterol_Desaturase_Related"/>
</dbReference>
<evidence type="ECO:0000313" key="7">
    <source>
        <dbReference type="EMBL" id="QBQ56442.1"/>
    </source>
</evidence>
<reference evidence="7 8" key="1">
    <citation type="submission" date="2019-03" db="EMBL/GenBank/DDBJ databases">
        <title>The genome sequence of Nitrosococcus wardiae strain D1FHST reveals the archetypal metabolic capacity of ammonia-oxidizing Gammaproteobacteria.</title>
        <authorList>
            <person name="Wang L."/>
            <person name="Lim C.K."/>
            <person name="Hanson T.E."/>
            <person name="Dang H."/>
            <person name="Klotz M.G."/>
        </authorList>
    </citation>
    <scope>NUCLEOTIDE SEQUENCE [LARGE SCALE GENOMIC DNA]</scope>
    <source>
        <strain evidence="7 8">D1FHS</strain>
    </source>
</reference>
<dbReference type="GO" id="GO:0016491">
    <property type="term" value="F:oxidoreductase activity"/>
    <property type="evidence" value="ECO:0007669"/>
    <property type="project" value="InterPro"/>
</dbReference>
<dbReference type="GO" id="GO:0008610">
    <property type="term" value="P:lipid biosynthetic process"/>
    <property type="evidence" value="ECO:0007669"/>
    <property type="project" value="InterPro"/>
</dbReference>
<gene>
    <name evidence="7" type="ORF">E3U44_04495</name>
</gene>
<protein>
    <submittedName>
        <fullName evidence="7">Sterol desaturase family protein</fullName>
    </submittedName>
</protein>
<evidence type="ECO:0000313" key="8">
    <source>
        <dbReference type="Proteomes" id="UP000294325"/>
    </source>
</evidence>
<organism evidence="7 8">
    <name type="scientific">Nitrosococcus wardiae</name>
    <dbReference type="NCBI Taxonomy" id="1814290"/>
    <lineage>
        <taxon>Bacteria</taxon>
        <taxon>Pseudomonadati</taxon>
        <taxon>Pseudomonadota</taxon>
        <taxon>Gammaproteobacteria</taxon>
        <taxon>Chromatiales</taxon>
        <taxon>Chromatiaceae</taxon>
        <taxon>Nitrosococcus</taxon>
    </lineage>
</organism>
<name>A0A4P7C6A3_9GAMM</name>
<evidence type="ECO:0000256" key="5">
    <source>
        <dbReference type="SAM" id="Phobius"/>
    </source>
</evidence>
<dbReference type="AlphaFoldDB" id="A0A4P7C6A3"/>
<feature type="transmembrane region" description="Helical" evidence="5">
    <location>
        <begin position="34"/>
        <end position="53"/>
    </location>
</feature>
<feature type="domain" description="Fatty acid hydroxylase" evidence="6">
    <location>
        <begin position="83"/>
        <end position="218"/>
    </location>
</feature>
<keyword evidence="8" id="KW-1185">Reference proteome</keyword>
<sequence length="283" mass="32605">MEGLFIVAAVVIALFFLEKVFSLRTRKSSTLHRLAINITVSITTFTVAFLLIQPTTGFFLEWTASHRFGLIPSSGLTGLAAIVAGFLLLDLSFYYWHVANHKIPLLWRFHNVHHIDPDLDVSTGFRFHPGEIAISTGFRAIQVLVIGISPATLVFYDTIFQTCTFFHHSNLRIPIRLERTLNLFLVTPRMHGIHHSCFQDETNSNYSVVFSFWDRLHRSIELGIPQREIVIGIPAYLQKEDNTLKKVMIMPFLKQREYWKSASGEFRLSRGEESKRRRLRLSD</sequence>
<feature type="transmembrane region" description="Helical" evidence="5">
    <location>
        <begin position="6"/>
        <end position="22"/>
    </location>
</feature>
<dbReference type="Pfam" id="PF04116">
    <property type="entry name" value="FA_hydroxylase"/>
    <property type="match status" value="1"/>
</dbReference>
<dbReference type="EMBL" id="CP038033">
    <property type="protein sequence ID" value="QBQ56442.1"/>
    <property type="molecule type" value="Genomic_DNA"/>
</dbReference>
<dbReference type="InterPro" id="IPR006694">
    <property type="entry name" value="Fatty_acid_hydroxylase"/>
</dbReference>
<keyword evidence="3 5" id="KW-1133">Transmembrane helix</keyword>
<dbReference type="PANTHER" id="PTHR11863">
    <property type="entry name" value="STEROL DESATURASE"/>
    <property type="match status" value="1"/>
</dbReference>
<dbReference type="Proteomes" id="UP000294325">
    <property type="component" value="Chromosome"/>
</dbReference>
<comment type="subcellular location">
    <subcellularLocation>
        <location evidence="1">Membrane</location>
    </subcellularLocation>
</comment>
<feature type="transmembrane region" description="Helical" evidence="5">
    <location>
        <begin position="73"/>
        <end position="96"/>
    </location>
</feature>
<keyword evidence="2 5" id="KW-0812">Transmembrane</keyword>
<dbReference type="GO" id="GO:0005506">
    <property type="term" value="F:iron ion binding"/>
    <property type="evidence" value="ECO:0007669"/>
    <property type="project" value="InterPro"/>
</dbReference>
<dbReference type="KEGG" id="nwr:E3U44_04495"/>
<dbReference type="OrthoDB" id="9770329at2"/>
<evidence type="ECO:0000256" key="4">
    <source>
        <dbReference type="ARBA" id="ARBA00023136"/>
    </source>
</evidence>
<keyword evidence="4 5" id="KW-0472">Membrane</keyword>
<evidence type="ECO:0000256" key="2">
    <source>
        <dbReference type="ARBA" id="ARBA00022692"/>
    </source>
</evidence>
<evidence type="ECO:0000259" key="6">
    <source>
        <dbReference type="Pfam" id="PF04116"/>
    </source>
</evidence>